<reference evidence="1 2" key="2">
    <citation type="submission" date="2018-11" db="EMBL/GenBank/DDBJ databases">
        <authorList>
            <consortium name="Pathogen Informatics"/>
        </authorList>
    </citation>
    <scope>NUCLEOTIDE SEQUENCE [LARGE SCALE GENOMIC DNA]</scope>
    <source>
        <strain evidence="1 2">Costa Rica</strain>
    </source>
</reference>
<gene>
    <name evidence="1" type="ORF">ACOC_LOCUS7026</name>
</gene>
<dbReference type="WBParaSite" id="ACOC_0000702501-mRNA-1">
    <property type="protein sequence ID" value="ACOC_0000702501-mRNA-1"/>
    <property type="gene ID" value="ACOC_0000702501"/>
</dbReference>
<dbReference type="AlphaFoldDB" id="A0A0R3PPC1"/>
<evidence type="ECO:0000313" key="3">
    <source>
        <dbReference type="WBParaSite" id="ACOC_0000702501-mRNA-1"/>
    </source>
</evidence>
<organism evidence="3">
    <name type="scientific">Angiostrongylus costaricensis</name>
    <name type="common">Nematode worm</name>
    <dbReference type="NCBI Taxonomy" id="334426"/>
    <lineage>
        <taxon>Eukaryota</taxon>
        <taxon>Metazoa</taxon>
        <taxon>Ecdysozoa</taxon>
        <taxon>Nematoda</taxon>
        <taxon>Chromadorea</taxon>
        <taxon>Rhabditida</taxon>
        <taxon>Rhabditina</taxon>
        <taxon>Rhabditomorpha</taxon>
        <taxon>Strongyloidea</taxon>
        <taxon>Metastrongylidae</taxon>
        <taxon>Angiostrongylus</taxon>
    </lineage>
</organism>
<keyword evidence="2" id="KW-1185">Reference proteome</keyword>
<protein>
    <submittedName>
        <fullName evidence="1 3">Uncharacterized protein</fullName>
    </submittedName>
</protein>
<evidence type="ECO:0000313" key="1">
    <source>
        <dbReference type="EMBL" id="VDM58611.1"/>
    </source>
</evidence>
<proteinExistence type="predicted"/>
<dbReference type="EMBL" id="UYYA01003998">
    <property type="protein sequence ID" value="VDM58611.1"/>
    <property type="molecule type" value="Genomic_DNA"/>
</dbReference>
<reference evidence="3" key="1">
    <citation type="submission" date="2017-02" db="UniProtKB">
        <authorList>
            <consortium name="WormBaseParasite"/>
        </authorList>
    </citation>
    <scope>IDENTIFICATION</scope>
</reference>
<accession>A0A0R3PPC1</accession>
<dbReference type="Proteomes" id="UP000267027">
    <property type="component" value="Unassembled WGS sequence"/>
</dbReference>
<name>A0A0R3PPC1_ANGCS</name>
<sequence>MDESEEMKGGPECSGDVLHVSMTSSAIAVAAYQQSAIDPNPNTRKKKPPSDQFTFADVAVEHSFEKYGTFR</sequence>
<evidence type="ECO:0000313" key="2">
    <source>
        <dbReference type="Proteomes" id="UP000267027"/>
    </source>
</evidence>